<comment type="caution">
    <text evidence="2">The sequence shown here is derived from an EMBL/GenBank/DDBJ whole genome shotgun (WGS) entry which is preliminary data.</text>
</comment>
<feature type="compositionally biased region" description="Low complexity" evidence="1">
    <location>
        <begin position="31"/>
        <end position="45"/>
    </location>
</feature>
<feature type="compositionally biased region" description="Basic and acidic residues" evidence="1">
    <location>
        <begin position="107"/>
        <end position="118"/>
    </location>
</feature>
<dbReference type="AlphaFoldDB" id="A0A1B7W6V4"/>
<organism evidence="2 3">
    <name type="scientific">Aphanizomenon flos-aquae WA102</name>
    <dbReference type="NCBI Taxonomy" id="1710896"/>
    <lineage>
        <taxon>Bacteria</taxon>
        <taxon>Bacillati</taxon>
        <taxon>Cyanobacteriota</taxon>
        <taxon>Cyanophyceae</taxon>
        <taxon>Nostocales</taxon>
        <taxon>Aphanizomenonaceae</taxon>
        <taxon>Aphanizomenon</taxon>
    </lineage>
</organism>
<protein>
    <submittedName>
        <fullName evidence="2">Uncharacterized protein</fullName>
    </submittedName>
</protein>
<name>A0A1B7W6V4_APHFL</name>
<evidence type="ECO:0000313" key="3">
    <source>
        <dbReference type="Proteomes" id="UP000092093"/>
    </source>
</evidence>
<accession>A0A1B7W6V4</accession>
<feature type="non-terminal residue" evidence="2">
    <location>
        <position position="1"/>
    </location>
</feature>
<evidence type="ECO:0000313" key="2">
    <source>
        <dbReference type="EMBL" id="OBQ32902.1"/>
    </source>
</evidence>
<sequence>RPSGRDGCIAKGPGPVLEHGGGQAEDRCEGELQQQGQRGAQRPLRGPGGGPRGFRARGHHKETAVESGAGSVRPARSAVRLHHKVQAADEQLVHREPEGAVGRRPVARREEEVHGDHG</sequence>
<proteinExistence type="predicted"/>
<dbReference type="Proteomes" id="UP000092093">
    <property type="component" value="Unassembled WGS sequence"/>
</dbReference>
<evidence type="ECO:0000256" key="1">
    <source>
        <dbReference type="SAM" id="MobiDB-lite"/>
    </source>
</evidence>
<feature type="region of interest" description="Disordered" evidence="1">
    <location>
        <begin position="89"/>
        <end position="118"/>
    </location>
</feature>
<dbReference type="EMBL" id="LJOW01000696">
    <property type="protein sequence ID" value="OBQ32902.1"/>
    <property type="molecule type" value="Genomic_DNA"/>
</dbReference>
<gene>
    <name evidence="2" type="ORF">AN484_27600</name>
</gene>
<reference evidence="2 3" key="1">
    <citation type="submission" date="2015-09" db="EMBL/GenBank/DDBJ databases">
        <title>Aphanizomenon flos-aquae WA102.</title>
        <authorList>
            <person name="Driscoll C."/>
        </authorList>
    </citation>
    <scope>NUCLEOTIDE SEQUENCE [LARGE SCALE GENOMIC DNA]</scope>
    <source>
        <strain evidence="2">WA102</strain>
    </source>
</reference>
<feature type="region of interest" description="Disordered" evidence="1">
    <location>
        <begin position="1"/>
        <end position="77"/>
    </location>
</feature>